<sequence>MGVEQNGKTIVLKLASGASAEIYLFGATVTSWIVDGKERMFLSSKSSLDSTKAIRGGIPIVFPIFGPPPSSPPEYAALKQHGFVRTQDWTLDSIIMDRDEGVSVRLTSPPPPSEFNHKFTLSYVVTLTKHQLSTDVHINNTGNEDFIFQVLLHNYLAVPDVKKITITGLDKGIEFFDKAAGGKMGTWQGGELKITQETDRVMWKVPSQEIKVDDGEGSGFLVKFRGFEDCTIWNPQEKSGKNMADMEENGWDRYICIEPGYVREFKSIKAGEEFLGQQVLTVL</sequence>
<dbReference type="EC" id="5.1.3.15" evidence="3 5"/>
<dbReference type="GO" id="GO:0005737">
    <property type="term" value="C:cytoplasm"/>
    <property type="evidence" value="ECO:0007669"/>
    <property type="project" value="TreeGrafter"/>
</dbReference>
<dbReference type="OrthoDB" id="1659429at2759"/>
<feature type="active site" evidence="6">
    <location>
        <position position="258"/>
    </location>
</feature>
<keyword evidence="4 5" id="KW-0413">Isomerase</keyword>
<keyword evidence="9" id="KW-1185">Reference proteome</keyword>
<dbReference type="STRING" id="71784.A0A1Y2AJ90"/>
<comment type="similarity">
    <text evidence="2 5">Belongs to the glucose-6-phosphate 1-epimerase family.</text>
</comment>
<evidence type="ECO:0000256" key="1">
    <source>
        <dbReference type="ARBA" id="ARBA00001096"/>
    </source>
</evidence>
<name>A0A1Y2AJ90_9TREE</name>
<evidence type="ECO:0000256" key="3">
    <source>
        <dbReference type="ARBA" id="ARBA00012083"/>
    </source>
</evidence>
<accession>A0A1Y2AJ90</accession>
<comment type="function">
    <text evidence="5">Catalyzes the interconversion between the alpha and beta anomers from at least three hexose 6-phosphate sugars (Glc6P, Gal6P, and Man6P).</text>
</comment>
<evidence type="ECO:0000313" key="9">
    <source>
        <dbReference type="Proteomes" id="UP000193986"/>
    </source>
</evidence>
<feature type="binding site" evidence="7">
    <location>
        <position position="80"/>
    </location>
    <ligand>
        <name>substrate</name>
    </ligand>
</feature>
<feature type="binding site" evidence="7">
    <location>
        <position position="85"/>
    </location>
    <ligand>
        <name>substrate</name>
    </ligand>
</feature>
<evidence type="ECO:0000313" key="8">
    <source>
        <dbReference type="EMBL" id="ORY22621.1"/>
    </source>
</evidence>
<feature type="binding site" evidence="7">
    <location>
        <position position="55"/>
    </location>
    <ligand>
        <name>substrate</name>
    </ligand>
</feature>
<dbReference type="InParanoid" id="A0A1Y2AJ90"/>
<gene>
    <name evidence="8" type="ORF">BCR39DRAFT_551174</name>
</gene>
<feature type="active site" evidence="6">
    <location>
        <position position="153"/>
    </location>
</feature>
<dbReference type="GO" id="GO:0005975">
    <property type="term" value="P:carbohydrate metabolic process"/>
    <property type="evidence" value="ECO:0007669"/>
    <property type="project" value="InterPro"/>
</dbReference>
<dbReference type="PANTHER" id="PTHR11122">
    <property type="entry name" value="APOSPORY-ASSOCIATED PROTEIN C-RELATED"/>
    <property type="match status" value="1"/>
</dbReference>
<evidence type="ECO:0000256" key="2">
    <source>
        <dbReference type="ARBA" id="ARBA00005866"/>
    </source>
</evidence>
<dbReference type="AlphaFoldDB" id="A0A1Y2AJ90"/>
<dbReference type="InterPro" id="IPR011013">
    <property type="entry name" value="Gal_mutarotase_sf_dom"/>
</dbReference>
<dbReference type="InterPro" id="IPR014718">
    <property type="entry name" value="GH-type_carb-bd"/>
</dbReference>
<comment type="catalytic activity">
    <reaction evidence="1">
        <text>alpha-D-glucose 6-phosphate = beta-D-glucose 6-phosphate</text>
        <dbReference type="Rhea" id="RHEA:16249"/>
        <dbReference type="ChEBI" id="CHEBI:58225"/>
        <dbReference type="ChEBI" id="CHEBI:58247"/>
        <dbReference type="EC" id="5.1.3.15"/>
    </reaction>
</comment>
<evidence type="ECO:0000256" key="7">
    <source>
        <dbReference type="PIRSR" id="PIRSR016020-2"/>
    </source>
</evidence>
<dbReference type="GO" id="GO:0030246">
    <property type="term" value="F:carbohydrate binding"/>
    <property type="evidence" value="ECO:0007669"/>
    <property type="project" value="UniProtKB-UniRule"/>
</dbReference>
<comment type="caution">
    <text evidence="8">The sequence shown here is derived from an EMBL/GenBank/DDBJ whole genome shotgun (WGS) entry which is preliminary data.</text>
</comment>
<dbReference type="PANTHER" id="PTHR11122:SF13">
    <property type="entry name" value="GLUCOSE-6-PHOSPHATE 1-EPIMERASE"/>
    <property type="match status" value="1"/>
</dbReference>
<protein>
    <recommendedName>
        <fullName evidence="3 5">Glucose-6-phosphate 1-epimerase</fullName>
        <ecNumber evidence="3 5">5.1.3.15</ecNumber>
    </recommendedName>
</protein>
<dbReference type="CDD" id="cd09020">
    <property type="entry name" value="D-hex-6-P-epi_like"/>
    <property type="match status" value="1"/>
</dbReference>
<dbReference type="PIRSF" id="PIRSF016020">
    <property type="entry name" value="PHexose_mutarotase"/>
    <property type="match status" value="1"/>
</dbReference>
<organism evidence="8 9">
    <name type="scientific">Naematelia encephala</name>
    <dbReference type="NCBI Taxonomy" id="71784"/>
    <lineage>
        <taxon>Eukaryota</taxon>
        <taxon>Fungi</taxon>
        <taxon>Dikarya</taxon>
        <taxon>Basidiomycota</taxon>
        <taxon>Agaricomycotina</taxon>
        <taxon>Tremellomycetes</taxon>
        <taxon>Tremellales</taxon>
        <taxon>Naemateliaceae</taxon>
        <taxon>Naematelia</taxon>
    </lineage>
</organism>
<evidence type="ECO:0000256" key="5">
    <source>
        <dbReference type="PIRNR" id="PIRNR016020"/>
    </source>
</evidence>
<reference evidence="8 9" key="1">
    <citation type="submission" date="2016-07" db="EMBL/GenBank/DDBJ databases">
        <title>Pervasive Adenine N6-methylation of Active Genes in Fungi.</title>
        <authorList>
            <consortium name="DOE Joint Genome Institute"/>
            <person name="Mondo S.J."/>
            <person name="Dannebaum R.O."/>
            <person name="Kuo R.C."/>
            <person name="Labutti K."/>
            <person name="Haridas S."/>
            <person name="Kuo A."/>
            <person name="Salamov A."/>
            <person name="Ahrendt S.R."/>
            <person name="Lipzen A."/>
            <person name="Sullivan W."/>
            <person name="Andreopoulos W.B."/>
            <person name="Clum A."/>
            <person name="Lindquist E."/>
            <person name="Daum C."/>
            <person name="Ramamoorthy G.K."/>
            <person name="Gryganskyi A."/>
            <person name="Culley D."/>
            <person name="Magnuson J.K."/>
            <person name="James T.Y."/>
            <person name="O'Malley M.A."/>
            <person name="Stajich J.E."/>
            <person name="Spatafora J.W."/>
            <person name="Visel A."/>
            <person name="Grigoriev I.V."/>
        </authorList>
    </citation>
    <scope>NUCLEOTIDE SEQUENCE [LARGE SCALE GENOMIC DNA]</scope>
    <source>
        <strain evidence="8 9">68-887.2</strain>
    </source>
</reference>
<evidence type="ECO:0000256" key="6">
    <source>
        <dbReference type="PIRSR" id="PIRSR016020-1"/>
    </source>
</evidence>
<dbReference type="EMBL" id="MCFC01000090">
    <property type="protein sequence ID" value="ORY22621.1"/>
    <property type="molecule type" value="Genomic_DNA"/>
</dbReference>
<dbReference type="Pfam" id="PF01263">
    <property type="entry name" value="Aldose_epim"/>
    <property type="match status" value="1"/>
</dbReference>
<proteinExistence type="inferred from homology"/>
<dbReference type="SUPFAM" id="SSF74650">
    <property type="entry name" value="Galactose mutarotase-like"/>
    <property type="match status" value="1"/>
</dbReference>
<dbReference type="Proteomes" id="UP000193986">
    <property type="component" value="Unassembled WGS sequence"/>
</dbReference>
<dbReference type="InterPro" id="IPR008183">
    <property type="entry name" value="Aldose_1/G6P_1-epimerase"/>
</dbReference>
<dbReference type="GO" id="GO:0047938">
    <property type="term" value="F:glucose-6-phosphate 1-epimerase activity"/>
    <property type="evidence" value="ECO:0007669"/>
    <property type="project" value="UniProtKB-UniRule"/>
</dbReference>
<evidence type="ECO:0000256" key="4">
    <source>
        <dbReference type="ARBA" id="ARBA00023235"/>
    </source>
</evidence>
<dbReference type="InterPro" id="IPR025532">
    <property type="entry name" value="G6P_1-epimerase"/>
</dbReference>
<dbReference type="Gene3D" id="2.70.98.10">
    <property type="match status" value="1"/>
</dbReference>